<dbReference type="OrthoDB" id="189537at2"/>
<dbReference type="Gene3D" id="2.40.10.10">
    <property type="entry name" value="Trypsin-like serine proteases"/>
    <property type="match status" value="1"/>
</dbReference>
<dbReference type="Proteomes" id="UP000294813">
    <property type="component" value="Unassembled WGS sequence"/>
</dbReference>
<dbReference type="CDD" id="cd00060">
    <property type="entry name" value="FHA"/>
    <property type="match status" value="1"/>
</dbReference>
<evidence type="ECO:0000313" key="4">
    <source>
        <dbReference type="EMBL" id="TCP67178.1"/>
    </source>
</evidence>
<evidence type="ECO:0000256" key="2">
    <source>
        <dbReference type="SAM" id="Phobius"/>
    </source>
</evidence>
<dbReference type="SUPFAM" id="SSF49879">
    <property type="entry name" value="SMAD/FHA domain"/>
    <property type="match status" value="1"/>
</dbReference>
<accession>A0A4R2RV18</accession>
<dbReference type="AlphaFoldDB" id="A0A4R2RV18"/>
<evidence type="ECO:0000256" key="1">
    <source>
        <dbReference type="SAM" id="MobiDB-lite"/>
    </source>
</evidence>
<keyword evidence="2" id="KW-0812">Transmembrane</keyword>
<dbReference type="InterPro" id="IPR008984">
    <property type="entry name" value="SMAD_FHA_dom_sf"/>
</dbReference>
<keyword evidence="5" id="KW-1185">Reference proteome</keyword>
<evidence type="ECO:0000313" key="5">
    <source>
        <dbReference type="Proteomes" id="UP000294813"/>
    </source>
</evidence>
<dbReference type="InterPro" id="IPR043504">
    <property type="entry name" value="Peptidase_S1_PA_chymotrypsin"/>
</dbReference>
<reference evidence="4 5" key="1">
    <citation type="submission" date="2019-03" db="EMBL/GenBank/DDBJ databases">
        <title>Genomic Encyclopedia of Type Strains, Phase IV (KMG-IV): sequencing the most valuable type-strain genomes for metagenomic binning, comparative biology and taxonomic classification.</title>
        <authorList>
            <person name="Goeker M."/>
        </authorList>
    </citation>
    <scope>NUCLEOTIDE SEQUENCE [LARGE SCALE GENOMIC DNA]</scope>
    <source>
        <strain evidence="4 5">DSM 11170</strain>
    </source>
</reference>
<dbReference type="Pfam" id="PF00498">
    <property type="entry name" value="FHA"/>
    <property type="match status" value="1"/>
</dbReference>
<organism evidence="4 5">
    <name type="scientific">Heliophilum fasciatum</name>
    <dbReference type="NCBI Taxonomy" id="35700"/>
    <lineage>
        <taxon>Bacteria</taxon>
        <taxon>Bacillati</taxon>
        <taxon>Bacillota</taxon>
        <taxon>Clostridia</taxon>
        <taxon>Eubacteriales</taxon>
        <taxon>Heliobacteriaceae</taxon>
        <taxon>Heliophilum</taxon>
    </lineage>
</organism>
<feature type="compositionally biased region" description="Low complexity" evidence="1">
    <location>
        <begin position="263"/>
        <end position="300"/>
    </location>
</feature>
<dbReference type="PROSITE" id="PS50006">
    <property type="entry name" value="FHA_DOMAIN"/>
    <property type="match status" value="1"/>
</dbReference>
<dbReference type="InterPro" id="IPR011990">
    <property type="entry name" value="TPR-like_helical_dom_sf"/>
</dbReference>
<feature type="compositionally biased region" description="Polar residues" evidence="1">
    <location>
        <begin position="206"/>
        <end position="236"/>
    </location>
</feature>
<feature type="compositionally biased region" description="Basic and acidic residues" evidence="1">
    <location>
        <begin position="308"/>
        <end position="320"/>
    </location>
</feature>
<feature type="domain" description="FHA" evidence="3">
    <location>
        <begin position="642"/>
        <end position="695"/>
    </location>
</feature>
<feature type="transmembrane region" description="Helical" evidence="2">
    <location>
        <begin position="538"/>
        <end position="559"/>
    </location>
</feature>
<evidence type="ECO:0000259" key="3">
    <source>
        <dbReference type="PROSITE" id="PS50006"/>
    </source>
</evidence>
<dbReference type="SUPFAM" id="SSF50494">
    <property type="entry name" value="Trypsin-like serine proteases"/>
    <property type="match status" value="1"/>
</dbReference>
<keyword evidence="2" id="KW-1133">Transmembrane helix</keyword>
<comment type="caution">
    <text evidence="4">The sequence shown here is derived from an EMBL/GenBank/DDBJ whole genome shotgun (WGS) entry which is preliminary data.</text>
</comment>
<feature type="region of interest" description="Disordered" evidence="1">
    <location>
        <begin position="197"/>
        <end position="334"/>
    </location>
</feature>
<keyword evidence="2" id="KW-0472">Membrane</keyword>
<dbReference type="InterPro" id="IPR000253">
    <property type="entry name" value="FHA_dom"/>
</dbReference>
<name>A0A4R2RV18_9FIRM</name>
<protein>
    <submittedName>
        <fullName evidence="4">PSer/pThr/pTyr-binding forkhead associated (FHA) protein</fullName>
    </submittedName>
</protein>
<proteinExistence type="predicted"/>
<dbReference type="Pfam" id="PF13365">
    <property type="entry name" value="Trypsin_2"/>
    <property type="match status" value="1"/>
</dbReference>
<dbReference type="InterPro" id="IPR009003">
    <property type="entry name" value="Peptidase_S1_PA"/>
</dbReference>
<dbReference type="Gene3D" id="1.25.40.10">
    <property type="entry name" value="Tetratricopeptide repeat domain"/>
    <property type="match status" value="1"/>
</dbReference>
<feature type="transmembrane region" description="Helical" evidence="2">
    <location>
        <begin position="41"/>
        <end position="61"/>
    </location>
</feature>
<gene>
    <name evidence="4" type="ORF">EDD73_10573</name>
</gene>
<dbReference type="EMBL" id="SLXT01000005">
    <property type="protein sequence ID" value="TCP67178.1"/>
    <property type="molecule type" value="Genomic_DNA"/>
</dbReference>
<dbReference type="Gene3D" id="2.60.200.20">
    <property type="match status" value="1"/>
</dbReference>
<sequence>MFRHRLRIGAGDHSFVVEAKYLSLNKEGNRLSTAHLRKLRAFYTFFALYWLLSTILPYPAFAKTNFSAGVPASDVAKPAVIQVRSGATATFRFSDKSWPVAIGGTASGLIVSPDGDIVTSSRIVQMMTKTPNAIREELAEQFFRDVQKEVGHRLSESERAYIAEQTTMIEEVKSYQKVILSGGDSFDFKVNWTGNPPSEALLPRDPSSNRQLINGTIPPTTEDPNQIKATEKQNTAPLIKDTTAGKPGTTSTETPADQAKDSTTTGTTVPATPAAPVAGSSDASGGSDASGSSGTPGSTGIKPVPPAVDRKEPTPPKRELLAPVTPNRGATSARTTVKDDALFDPLQELAVIKINAKNLPSLELGKMPSGETEVTILGFPGSSEATTLFAPPGSEEVSAVSGMVQPARYGKSTDKSPLFDIEAAIAPAATGGPVITSDGNLIGIAGRVPKGPSLYPLIGATTINQALRLAAVSAETSETTGLYGEALAMYRDGYVSKTIQLVRQILALDPHNGSAKQLLEEAQQRKENGDDRIYWSDLIKVIAAVTVVLIVAALTLWLLMKRYKLTWKDIMQMLLPKRKRKAVPNVTATAAVETATTAAPADNVVTRQPAATINPAVSPQLIIRFKSGPLKGRRYAIPADGLYIGRDPVQCQIIINDPTISKCHAFLAVHPYDPQTLVITDKGSTNGTYVQTPKTAPITGPQALAVNQTVFLGQQIAFVVQQLTPSPK</sequence>
<dbReference type="SMART" id="SM00240">
    <property type="entry name" value="FHA"/>
    <property type="match status" value="1"/>
</dbReference>